<keyword evidence="7" id="KW-0496">Mitochondrion</keyword>
<dbReference type="InterPro" id="IPR023395">
    <property type="entry name" value="MCP_dom_sf"/>
</dbReference>
<evidence type="ECO:0000256" key="8">
    <source>
        <dbReference type="ARBA" id="ARBA00023136"/>
    </source>
</evidence>
<evidence type="ECO:0000256" key="1">
    <source>
        <dbReference type="ARBA" id="ARBA00004225"/>
    </source>
</evidence>
<dbReference type="EMBL" id="CAXHTA020000004">
    <property type="protein sequence ID" value="CAL5220841.1"/>
    <property type="molecule type" value="Genomic_DNA"/>
</dbReference>
<protein>
    <submittedName>
        <fullName evidence="11">G2923 protein</fullName>
    </submittedName>
</protein>
<dbReference type="InterPro" id="IPR018108">
    <property type="entry name" value="MCP_transmembrane"/>
</dbReference>
<feature type="repeat" description="Solcar" evidence="9">
    <location>
        <begin position="92"/>
        <end position="176"/>
    </location>
</feature>
<dbReference type="PANTHER" id="PTHR45758:SF4">
    <property type="entry name" value="MITOFERRIN-1"/>
    <property type="match status" value="1"/>
</dbReference>
<evidence type="ECO:0000313" key="11">
    <source>
        <dbReference type="EMBL" id="CAL5220841.1"/>
    </source>
</evidence>
<proteinExistence type="inferred from homology"/>
<keyword evidence="6" id="KW-1133">Transmembrane helix</keyword>
<evidence type="ECO:0000256" key="6">
    <source>
        <dbReference type="ARBA" id="ARBA00022989"/>
    </source>
</evidence>
<evidence type="ECO:0000313" key="12">
    <source>
        <dbReference type="Proteomes" id="UP001497392"/>
    </source>
</evidence>
<evidence type="ECO:0000256" key="10">
    <source>
        <dbReference type="RuleBase" id="RU000488"/>
    </source>
</evidence>
<sequence length="259" mass="27190">MAHALAGAAAGMAETAVMYPLDTIKTRLQAATGLGPAGSIVQMTRQLISTQGIASLYRGLTPAVLGAGPAHALYYAVYEQTKATLGARQSGQSPATAAAAGVAATVVNDAVMVPADVVKQRLQVSQGQYRGMLDCVMQTWQREGPGAFYRSYPVTLFMNIPWVVLHFPLYETSKQLMAPRHHGTEGPAVQIVAGGIAGGVAAALTTPFDVVKTRLQTSGEGVSLRSALNAPALMRQIAREEGFGALWRGNATAEAMHRT</sequence>
<reference evidence="11 12" key="1">
    <citation type="submission" date="2024-06" db="EMBL/GenBank/DDBJ databases">
        <authorList>
            <person name="Kraege A."/>
            <person name="Thomma B."/>
        </authorList>
    </citation>
    <scope>NUCLEOTIDE SEQUENCE [LARGE SCALE GENOMIC DNA]</scope>
</reference>
<evidence type="ECO:0000256" key="3">
    <source>
        <dbReference type="ARBA" id="ARBA00022448"/>
    </source>
</evidence>
<comment type="caution">
    <text evidence="11">The sequence shown here is derived from an EMBL/GenBank/DDBJ whole genome shotgun (WGS) entry which is preliminary data.</text>
</comment>
<dbReference type="Gene3D" id="1.50.40.10">
    <property type="entry name" value="Mitochondrial carrier domain"/>
    <property type="match status" value="2"/>
</dbReference>
<feature type="repeat" description="Solcar" evidence="9">
    <location>
        <begin position="185"/>
        <end position="259"/>
    </location>
</feature>
<dbReference type="PRINTS" id="PR00926">
    <property type="entry name" value="MITOCARRIER"/>
</dbReference>
<feature type="repeat" description="Solcar" evidence="9">
    <location>
        <begin position="1"/>
        <end position="84"/>
    </location>
</feature>
<dbReference type="InterPro" id="IPR002067">
    <property type="entry name" value="MCP"/>
</dbReference>
<keyword evidence="4 9" id="KW-0812">Transmembrane</keyword>
<keyword evidence="12" id="KW-1185">Reference proteome</keyword>
<evidence type="ECO:0000256" key="2">
    <source>
        <dbReference type="ARBA" id="ARBA00006375"/>
    </source>
</evidence>
<organism evidence="11 12">
    <name type="scientific">Coccomyxa viridis</name>
    <dbReference type="NCBI Taxonomy" id="1274662"/>
    <lineage>
        <taxon>Eukaryota</taxon>
        <taxon>Viridiplantae</taxon>
        <taxon>Chlorophyta</taxon>
        <taxon>core chlorophytes</taxon>
        <taxon>Trebouxiophyceae</taxon>
        <taxon>Trebouxiophyceae incertae sedis</taxon>
        <taxon>Coccomyxaceae</taxon>
        <taxon>Coccomyxa</taxon>
    </lineage>
</organism>
<accession>A0ABP1FN81</accession>
<keyword evidence="8 9" id="KW-0472">Membrane</keyword>
<name>A0ABP1FN81_9CHLO</name>
<evidence type="ECO:0000256" key="9">
    <source>
        <dbReference type="PROSITE-ProRule" id="PRU00282"/>
    </source>
</evidence>
<dbReference type="PANTHER" id="PTHR45758">
    <property type="entry name" value="MITOFERRIN-1-RELATED"/>
    <property type="match status" value="1"/>
</dbReference>
<comment type="similarity">
    <text evidence="2 10">Belongs to the mitochondrial carrier (TC 2.A.29) family.</text>
</comment>
<dbReference type="SUPFAM" id="SSF103506">
    <property type="entry name" value="Mitochondrial carrier"/>
    <property type="match status" value="1"/>
</dbReference>
<evidence type="ECO:0000256" key="7">
    <source>
        <dbReference type="ARBA" id="ARBA00023128"/>
    </source>
</evidence>
<dbReference type="PROSITE" id="PS50920">
    <property type="entry name" value="SOLCAR"/>
    <property type="match status" value="3"/>
</dbReference>
<comment type="subcellular location">
    <subcellularLocation>
        <location evidence="1">Mitochondrion membrane</location>
        <topology evidence="1">Multi-pass membrane protein</topology>
    </subcellularLocation>
</comment>
<evidence type="ECO:0000256" key="5">
    <source>
        <dbReference type="ARBA" id="ARBA00022737"/>
    </source>
</evidence>
<keyword evidence="3 10" id="KW-0813">Transport</keyword>
<dbReference type="Pfam" id="PF00153">
    <property type="entry name" value="Mito_carr"/>
    <property type="match status" value="3"/>
</dbReference>
<dbReference type="Proteomes" id="UP001497392">
    <property type="component" value="Unassembled WGS sequence"/>
</dbReference>
<gene>
    <name evidence="11" type="primary">g2923</name>
    <name evidence="11" type="ORF">VP750_LOCUS2500</name>
</gene>
<keyword evidence="5" id="KW-0677">Repeat</keyword>
<evidence type="ECO:0000256" key="4">
    <source>
        <dbReference type="ARBA" id="ARBA00022692"/>
    </source>
</evidence>